<dbReference type="Proteomes" id="UP000279799">
    <property type="component" value="Chromosome"/>
</dbReference>
<dbReference type="EMBL" id="LR134510">
    <property type="protein sequence ID" value="VEJ09700.1"/>
    <property type="molecule type" value="Genomic_DNA"/>
</dbReference>
<keyword evidence="1" id="KW-0472">Membrane</keyword>
<evidence type="ECO:0000313" key="3">
    <source>
        <dbReference type="Proteomes" id="UP000279799"/>
    </source>
</evidence>
<dbReference type="Gene3D" id="1.20.1250.20">
    <property type="entry name" value="MFS general substrate transporter like domains"/>
    <property type="match status" value="1"/>
</dbReference>
<dbReference type="NCBIfam" id="NF037959">
    <property type="entry name" value="MFS_SpdSyn"/>
    <property type="match status" value="1"/>
</dbReference>
<organism evidence="2 3">
    <name type="scientific">Actinobacillus delphinicola</name>
    <dbReference type="NCBI Taxonomy" id="51161"/>
    <lineage>
        <taxon>Bacteria</taxon>
        <taxon>Pseudomonadati</taxon>
        <taxon>Pseudomonadota</taxon>
        <taxon>Gammaproteobacteria</taxon>
        <taxon>Pasteurellales</taxon>
        <taxon>Pasteurellaceae</taxon>
        <taxon>Actinobacillus</taxon>
    </lineage>
</organism>
<feature type="transmembrane region" description="Helical" evidence="1">
    <location>
        <begin position="179"/>
        <end position="200"/>
    </location>
</feature>
<sequence length="207" mass="22837">MKLLNIFIKIIFFMSGFSALVYQIAWQRMLFTAFGVDLESITVIISVFMAGLGVGAYFGGRIADKLLPNTANIIIFFALTEIGIGCFGFASPSILMWSQETFLYSSTFMIAFANFVLLLFPTFLMGCTLPLLTTYLQQYNPNIGDNIGWLYFTNTIGAGAACFATGFILFTSYTLDQTIYIAATINLIVATSIFVVLSSIRKVTAHE</sequence>
<feature type="transmembrane region" description="Helical" evidence="1">
    <location>
        <begin position="71"/>
        <end position="90"/>
    </location>
</feature>
<accession>A0A448TUP3</accession>
<dbReference type="AlphaFoldDB" id="A0A448TUP3"/>
<gene>
    <name evidence="2" type="ORF">NCTC12871_01183</name>
</gene>
<dbReference type="KEGG" id="adp:NCTC12871_01183"/>
<dbReference type="RefSeq" id="WP_126599859.1">
    <property type="nucleotide sequence ID" value="NZ_LR134510.1"/>
</dbReference>
<evidence type="ECO:0000256" key="1">
    <source>
        <dbReference type="SAM" id="Phobius"/>
    </source>
</evidence>
<reference evidence="2 3" key="1">
    <citation type="submission" date="2018-12" db="EMBL/GenBank/DDBJ databases">
        <authorList>
            <consortium name="Pathogen Informatics"/>
        </authorList>
    </citation>
    <scope>NUCLEOTIDE SEQUENCE [LARGE SCALE GENOMIC DNA]</scope>
    <source>
        <strain evidence="2 3">NCTC12871</strain>
    </source>
</reference>
<dbReference type="InterPro" id="IPR036259">
    <property type="entry name" value="MFS_trans_sf"/>
</dbReference>
<evidence type="ECO:0000313" key="2">
    <source>
        <dbReference type="EMBL" id="VEJ09700.1"/>
    </source>
</evidence>
<name>A0A448TUP3_9PAST</name>
<dbReference type="OrthoDB" id="5516475at2"/>
<keyword evidence="3" id="KW-1185">Reference proteome</keyword>
<feature type="transmembrane region" description="Helical" evidence="1">
    <location>
        <begin position="148"/>
        <end position="173"/>
    </location>
</feature>
<protein>
    <submittedName>
        <fullName evidence="2">Spermidine synthase</fullName>
    </submittedName>
</protein>
<keyword evidence="1" id="KW-0812">Transmembrane</keyword>
<feature type="transmembrane region" description="Helical" evidence="1">
    <location>
        <begin position="38"/>
        <end position="59"/>
    </location>
</feature>
<feature type="transmembrane region" description="Helical" evidence="1">
    <location>
        <begin position="7"/>
        <end position="26"/>
    </location>
</feature>
<feature type="transmembrane region" description="Helical" evidence="1">
    <location>
        <begin position="110"/>
        <end position="136"/>
    </location>
</feature>
<keyword evidence="1" id="KW-1133">Transmembrane helix</keyword>
<proteinExistence type="predicted"/>
<dbReference type="SUPFAM" id="SSF103473">
    <property type="entry name" value="MFS general substrate transporter"/>
    <property type="match status" value="1"/>
</dbReference>